<dbReference type="Pfam" id="PF00067">
    <property type="entry name" value="p450"/>
    <property type="match status" value="1"/>
</dbReference>
<keyword evidence="2" id="KW-0560">Oxidoreductase</keyword>
<dbReference type="InterPro" id="IPR001128">
    <property type="entry name" value="Cyt_P450"/>
</dbReference>
<protein>
    <submittedName>
        <fullName evidence="3">Cytochrome P450</fullName>
    </submittedName>
</protein>
<dbReference type="InterPro" id="IPR017972">
    <property type="entry name" value="Cyt_P450_CS"/>
</dbReference>
<evidence type="ECO:0000313" key="4">
    <source>
        <dbReference type="Proteomes" id="UP001361239"/>
    </source>
</evidence>
<keyword evidence="2" id="KW-0408">Iron</keyword>
<proteinExistence type="inferred from homology"/>
<evidence type="ECO:0000313" key="3">
    <source>
        <dbReference type="EMBL" id="MEJ5975775.1"/>
    </source>
</evidence>
<dbReference type="PROSITE" id="PS00086">
    <property type="entry name" value="CYTOCHROME_P450"/>
    <property type="match status" value="1"/>
</dbReference>
<dbReference type="PRINTS" id="PR00359">
    <property type="entry name" value="BP450"/>
</dbReference>
<comment type="caution">
    <text evidence="3">The sequence shown here is derived from an EMBL/GenBank/DDBJ whole genome shotgun (WGS) entry which is preliminary data.</text>
</comment>
<keyword evidence="2" id="KW-0503">Monooxygenase</keyword>
<dbReference type="PRINTS" id="PR00385">
    <property type="entry name" value="P450"/>
</dbReference>
<dbReference type="EMBL" id="JBBHJZ010000001">
    <property type="protein sequence ID" value="MEJ5975775.1"/>
    <property type="molecule type" value="Genomic_DNA"/>
</dbReference>
<name>A0ABU8RRR1_9SPHN</name>
<sequence length="422" mass="46455">MVDFRETDFFSDGEIAQDLPSYLASLRSACPVMQEKFQNVFMVTGYDEAVEVYNQQGEVFSSAVAVTGPLPPLPFTPNGDVAAQLAEHRHEMPWTDHLATFDGTHHTQHRALLQALLTHKRLKANEDYVGGLVIRLVDGLIDRGGCEITKDFAHALSTLVIADLLGVPEEDRPALLEAMGPDPTQLGGDEGFKVGADPLLHLHARFLGYLTERLDNPRDDMLTDLVQAKFKDGGDPGLHVKAQLACFLFGAGQDTSARLVAFAFRTLGDMPEVQAKLRSEPHRIPEFIEEVLRTQPPVKTMSRLAIRDGVVGGVDIPAGSIVTVCSGGANRDPRRFADPDTFDYDRPGVRDHIAFSRGSHGCIGAPLARMEVRVALEQFLSRTSDIRIAEAQHGPADARRYAYEPTYMLHGLQALHVEWDKT</sequence>
<dbReference type="InterPro" id="IPR002397">
    <property type="entry name" value="Cyt_P450_B"/>
</dbReference>
<dbReference type="Gene3D" id="1.10.630.10">
    <property type="entry name" value="Cytochrome P450"/>
    <property type="match status" value="1"/>
</dbReference>
<reference evidence="3 4" key="1">
    <citation type="submission" date="2024-03" db="EMBL/GenBank/DDBJ databases">
        <authorList>
            <person name="Jo J.-H."/>
        </authorList>
    </citation>
    <scope>NUCLEOTIDE SEQUENCE [LARGE SCALE GENOMIC DNA]</scope>
    <source>
        <strain evidence="3 4">PS1R-30</strain>
    </source>
</reference>
<comment type="similarity">
    <text evidence="1 2">Belongs to the cytochrome P450 family.</text>
</comment>
<dbReference type="PANTHER" id="PTHR46696">
    <property type="entry name" value="P450, PUTATIVE (EUROFUNG)-RELATED"/>
    <property type="match status" value="1"/>
</dbReference>
<keyword evidence="2" id="KW-0349">Heme</keyword>
<gene>
    <name evidence="3" type="ORF">WG901_03965</name>
</gene>
<evidence type="ECO:0000256" key="1">
    <source>
        <dbReference type="ARBA" id="ARBA00010617"/>
    </source>
</evidence>
<evidence type="ECO:0000256" key="2">
    <source>
        <dbReference type="RuleBase" id="RU000461"/>
    </source>
</evidence>
<accession>A0ABU8RRR1</accession>
<dbReference type="InterPro" id="IPR036396">
    <property type="entry name" value="Cyt_P450_sf"/>
</dbReference>
<organism evidence="3 4">
    <name type="scientific">Novosphingobium anseongense</name>
    <dbReference type="NCBI Taxonomy" id="3133436"/>
    <lineage>
        <taxon>Bacteria</taxon>
        <taxon>Pseudomonadati</taxon>
        <taxon>Pseudomonadota</taxon>
        <taxon>Alphaproteobacteria</taxon>
        <taxon>Sphingomonadales</taxon>
        <taxon>Sphingomonadaceae</taxon>
        <taxon>Novosphingobium</taxon>
    </lineage>
</organism>
<dbReference type="RefSeq" id="WP_339585706.1">
    <property type="nucleotide sequence ID" value="NZ_JBBHJZ010000001.1"/>
</dbReference>
<dbReference type="Proteomes" id="UP001361239">
    <property type="component" value="Unassembled WGS sequence"/>
</dbReference>
<dbReference type="PANTHER" id="PTHR46696:SF6">
    <property type="entry name" value="P450, PUTATIVE (EUROFUNG)-RELATED"/>
    <property type="match status" value="1"/>
</dbReference>
<keyword evidence="4" id="KW-1185">Reference proteome</keyword>
<dbReference type="SUPFAM" id="SSF48264">
    <property type="entry name" value="Cytochrome P450"/>
    <property type="match status" value="1"/>
</dbReference>
<keyword evidence="2" id="KW-0479">Metal-binding</keyword>